<organism evidence="2 3">
    <name type="scientific">Dyella acidisoli</name>
    <dbReference type="NCBI Taxonomy" id="1867834"/>
    <lineage>
        <taxon>Bacteria</taxon>
        <taxon>Pseudomonadati</taxon>
        <taxon>Pseudomonadota</taxon>
        <taxon>Gammaproteobacteria</taxon>
        <taxon>Lysobacterales</taxon>
        <taxon>Rhodanobacteraceae</taxon>
        <taxon>Dyella</taxon>
    </lineage>
</organism>
<dbReference type="PANTHER" id="PTHR43677">
    <property type="entry name" value="SHORT-CHAIN DEHYDROGENASE/REDUCTASE"/>
    <property type="match status" value="1"/>
</dbReference>
<protein>
    <recommendedName>
        <fullName evidence="1">Alcohol dehydrogenase-like C-terminal domain-containing protein</fullName>
    </recommendedName>
</protein>
<dbReference type="Gene3D" id="3.40.50.720">
    <property type="entry name" value="NAD(P)-binding Rossmann-like Domain"/>
    <property type="match status" value="1"/>
</dbReference>
<gene>
    <name evidence="2" type="ORF">GCM10007901_33110</name>
</gene>
<name>A0ABQ5XT68_9GAMM</name>
<dbReference type="InterPro" id="IPR013149">
    <property type="entry name" value="ADH-like_C"/>
</dbReference>
<evidence type="ECO:0000259" key="1">
    <source>
        <dbReference type="Pfam" id="PF00107"/>
    </source>
</evidence>
<reference evidence="3" key="1">
    <citation type="journal article" date="2019" name="Int. J. Syst. Evol. Microbiol.">
        <title>The Global Catalogue of Microorganisms (GCM) 10K type strain sequencing project: providing services to taxonomists for standard genome sequencing and annotation.</title>
        <authorList>
            <consortium name="The Broad Institute Genomics Platform"/>
            <consortium name="The Broad Institute Genome Sequencing Center for Infectious Disease"/>
            <person name="Wu L."/>
            <person name="Ma J."/>
        </authorList>
    </citation>
    <scope>NUCLEOTIDE SEQUENCE [LARGE SCALE GENOMIC DNA]</scope>
    <source>
        <strain evidence="3">NBRC 111980</strain>
    </source>
</reference>
<dbReference type="InterPro" id="IPR036291">
    <property type="entry name" value="NAD(P)-bd_dom_sf"/>
</dbReference>
<proteinExistence type="predicted"/>
<dbReference type="Pfam" id="PF00107">
    <property type="entry name" value="ADH_zinc_N"/>
    <property type="match status" value="1"/>
</dbReference>
<accession>A0ABQ5XT68</accession>
<dbReference type="Gene3D" id="3.90.180.10">
    <property type="entry name" value="Medium-chain alcohol dehydrogenases, catalytic domain"/>
    <property type="match status" value="1"/>
</dbReference>
<dbReference type="InterPro" id="IPR051397">
    <property type="entry name" value="Zn-ADH-like_protein"/>
</dbReference>
<comment type="caution">
    <text evidence="2">The sequence shown here is derived from an EMBL/GenBank/DDBJ whole genome shotgun (WGS) entry which is preliminary data.</text>
</comment>
<sequence length="228" mass="24074">MVPASLVTPVDGLDSFSASQLAVTMRHLVPYGGLIPGRLTAGETLVVSGATAAYGSAVVMVALAMDARQVVALGRDATKLRSLVAATNSRVTPLVVTDDVAADAAHIREMTDGGADVAFNMMGGATDPNMTLSALRSLVNGGRLVPMESMAAPLPLPYLDVMLNNWEILGCFMYPKDAYRRLFDLCRSGLLDLTAIHPRTYALPDLPKAMAEASRIGSLECVVMNHQG</sequence>
<dbReference type="Proteomes" id="UP001156670">
    <property type="component" value="Unassembled WGS sequence"/>
</dbReference>
<dbReference type="EMBL" id="BSOB01000046">
    <property type="protein sequence ID" value="GLQ94359.1"/>
    <property type="molecule type" value="Genomic_DNA"/>
</dbReference>
<feature type="domain" description="Alcohol dehydrogenase-like C-terminal" evidence="1">
    <location>
        <begin position="55"/>
        <end position="186"/>
    </location>
</feature>
<dbReference type="PANTHER" id="PTHR43677:SF4">
    <property type="entry name" value="QUINONE OXIDOREDUCTASE-LIKE PROTEIN 2"/>
    <property type="match status" value="1"/>
</dbReference>
<evidence type="ECO:0000313" key="2">
    <source>
        <dbReference type="EMBL" id="GLQ94359.1"/>
    </source>
</evidence>
<evidence type="ECO:0000313" key="3">
    <source>
        <dbReference type="Proteomes" id="UP001156670"/>
    </source>
</evidence>
<dbReference type="SUPFAM" id="SSF51735">
    <property type="entry name" value="NAD(P)-binding Rossmann-fold domains"/>
    <property type="match status" value="1"/>
</dbReference>
<keyword evidence="3" id="KW-1185">Reference proteome</keyword>